<name>A0AAW1C6K2_CROAD</name>
<keyword evidence="2" id="KW-0812">Transmembrane</keyword>
<keyword evidence="2" id="KW-1133">Transmembrane helix</keyword>
<reference evidence="3 4" key="1">
    <citation type="journal article" date="2024" name="Proc. Natl. Acad. Sci. U.S.A.">
        <title>The genetic regulatory architecture and epigenomic basis for age-related changes in rattlesnake venom.</title>
        <authorList>
            <person name="Hogan M.P."/>
            <person name="Holding M.L."/>
            <person name="Nystrom G.S."/>
            <person name="Colston T.J."/>
            <person name="Bartlett D.A."/>
            <person name="Mason A.J."/>
            <person name="Ellsworth S.A."/>
            <person name="Rautsaw R.M."/>
            <person name="Lawrence K.C."/>
            <person name="Strickland J.L."/>
            <person name="He B."/>
            <person name="Fraser P."/>
            <person name="Margres M.J."/>
            <person name="Gilbert D.M."/>
            <person name="Gibbs H.L."/>
            <person name="Parkinson C.L."/>
            <person name="Rokyta D.R."/>
        </authorList>
    </citation>
    <scope>NUCLEOTIDE SEQUENCE [LARGE SCALE GENOMIC DNA]</scope>
    <source>
        <strain evidence="3">DRR0105</strain>
    </source>
</reference>
<accession>A0AAW1C6K2</accession>
<evidence type="ECO:0000313" key="4">
    <source>
        <dbReference type="Proteomes" id="UP001474421"/>
    </source>
</evidence>
<sequence length="193" mass="21972">MYYFVFVPDITVSLLSLVVTACGLALFGVSLFVSWKLCWVPWRERGLLGNKDKQESLNYTNTEANDQEYSEEFLGQPTSYPDSSMKISHTSPDIPLDAKAGTKENCMHNVRMHRQITEPTSSARHNSIRRQLNLSNPDFNIQQIQKQEQLTGIGRIKPELYKQRSVDTDDVKDIAMQGKGREGRKERKMDGSG</sequence>
<keyword evidence="4" id="KW-1185">Reference proteome</keyword>
<evidence type="ECO:0000313" key="3">
    <source>
        <dbReference type="EMBL" id="KAK9409984.1"/>
    </source>
</evidence>
<proteinExistence type="predicted"/>
<keyword evidence="2" id="KW-0472">Membrane</keyword>
<comment type="caution">
    <text evidence="3">The sequence shown here is derived from an EMBL/GenBank/DDBJ whole genome shotgun (WGS) entry which is preliminary data.</text>
</comment>
<gene>
    <name evidence="3" type="ORF">NXF25_001159</name>
</gene>
<evidence type="ECO:0000256" key="2">
    <source>
        <dbReference type="SAM" id="Phobius"/>
    </source>
</evidence>
<feature type="region of interest" description="Disordered" evidence="1">
    <location>
        <begin position="164"/>
        <end position="193"/>
    </location>
</feature>
<organism evidence="3 4">
    <name type="scientific">Crotalus adamanteus</name>
    <name type="common">Eastern diamondback rattlesnake</name>
    <dbReference type="NCBI Taxonomy" id="8729"/>
    <lineage>
        <taxon>Eukaryota</taxon>
        <taxon>Metazoa</taxon>
        <taxon>Chordata</taxon>
        <taxon>Craniata</taxon>
        <taxon>Vertebrata</taxon>
        <taxon>Euteleostomi</taxon>
        <taxon>Lepidosauria</taxon>
        <taxon>Squamata</taxon>
        <taxon>Bifurcata</taxon>
        <taxon>Unidentata</taxon>
        <taxon>Episquamata</taxon>
        <taxon>Toxicofera</taxon>
        <taxon>Serpentes</taxon>
        <taxon>Colubroidea</taxon>
        <taxon>Viperidae</taxon>
        <taxon>Crotalinae</taxon>
        <taxon>Crotalus</taxon>
    </lineage>
</organism>
<feature type="transmembrane region" description="Helical" evidence="2">
    <location>
        <begin position="12"/>
        <end position="35"/>
    </location>
</feature>
<dbReference type="EMBL" id="JAOTOJ010000001">
    <property type="protein sequence ID" value="KAK9409984.1"/>
    <property type="molecule type" value="Genomic_DNA"/>
</dbReference>
<protein>
    <submittedName>
        <fullName evidence="3">Synaptotagmin-9</fullName>
    </submittedName>
</protein>
<dbReference type="AlphaFoldDB" id="A0AAW1C6K2"/>
<dbReference type="Proteomes" id="UP001474421">
    <property type="component" value="Unassembled WGS sequence"/>
</dbReference>
<evidence type="ECO:0000256" key="1">
    <source>
        <dbReference type="SAM" id="MobiDB-lite"/>
    </source>
</evidence>